<name>A0A656YVY4_9EURY</name>
<organism evidence="2 3">
    <name type="scientific">candidate division MSBL1 archaeon SCGC-AAA259J03</name>
    <dbReference type="NCBI Taxonomy" id="1698269"/>
    <lineage>
        <taxon>Archaea</taxon>
        <taxon>Methanobacteriati</taxon>
        <taxon>Methanobacteriota</taxon>
        <taxon>candidate division MSBL1</taxon>
    </lineage>
</organism>
<proteinExistence type="predicted"/>
<sequence>MSENGEIDENARKVAVRLQGKRIIKGVVVRDEYGLSDEDLAEALDSVAEEDLEPIDGLWITDEPSEEFLEALGEKELRVIELRASFLRRTNGKTHILIRWARTPPGLTMRSCEGASQRYYKTRKSGGRNKQKRFKE</sequence>
<dbReference type="AlphaFoldDB" id="A0A656YVY4"/>
<evidence type="ECO:0000313" key="3">
    <source>
        <dbReference type="Proteomes" id="UP000070257"/>
    </source>
</evidence>
<evidence type="ECO:0000313" key="2">
    <source>
        <dbReference type="EMBL" id="KXA97268.1"/>
    </source>
</evidence>
<feature type="compositionally biased region" description="Basic residues" evidence="1">
    <location>
        <begin position="120"/>
        <end position="136"/>
    </location>
</feature>
<protein>
    <submittedName>
        <fullName evidence="2">Uncharacterized protein</fullName>
    </submittedName>
</protein>
<evidence type="ECO:0000256" key="1">
    <source>
        <dbReference type="SAM" id="MobiDB-lite"/>
    </source>
</evidence>
<reference evidence="2 3" key="1">
    <citation type="journal article" date="2016" name="Sci. Rep.">
        <title>Metabolic traits of an uncultured archaeal lineage -MSBL1- from brine pools of the Red Sea.</title>
        <authorList>
            <person name="Mwirichia R."/>
            <person name="Alam I."/>
            <person name="Rashid M."/>
            <person name="Vinu M."/>
            <person name="Ba-Alawi W."/>
            <person name="Anthony Kamau A."/>
            <person name="Kamanda Ngugi D."/>
            <person name="Goker M."/>
            <person name="Klenk H.P."/>
            <person name="Bajic V."/>
            <person name="Stingl U."/>
        </authorList>
    </citation>
    <scope>NUCLEOTIDE SEQUENCE [LARGE SCALE GENOMIC DNA]</scope>
    <source>
        <strain evidence="2">SCGC-AAA259J03</strain>
    </source>
</reference>
<dbReference type="Proteomes" id="UP000070257">
    <property type="component" value="Unassembled WGS sequence"/>
</dbReference>
<dbReference type="EMBL" id="LHXT01000059">
    <property type="protein sequence ID" value="KXA97268.1"/>
    <property type="molecule type" value="Genomic_DNA"/>
</dbReference>
<keyword evidence="3" id="KW-1185">Reference proteome</keyword>
<accession>A0A656YVY4</accession>
<comment type="caution">
    <text evidence="2">The sequence shown here is derived from an EMBL/GenBank/DDBJ whole genome shotgun (WGS) entry which is preliminary data.</text>
</comment>
<feature type="region of interest" description="Disordered" evidence="1">
    <location>
        <begin position="112"/>
        <end position="136"/>
    </location>
</feature>
<gene>
    <name evidence="2" type="ORF">AKJ39_03495</name>
</gene>